<dbReference type="SUPFAM" id="SSF48452">
    <property type="entry name" value="TPR-like"/>
    <property type="match status" value="1"/>
</dbReference>
<evidence type="ECO:0000256" key="1">
    <source>
        <dbReference type="PROSITE-ProRule" id="PRU00339"/>
    </source>
</evidence>
<dbReference type="PANTHER" id="PTHR31859:SF1">
    <property type="entry name" value="TETRATRICOPEPTIDE REPEAT PROTEIN 39C"/>
    <property type="match status" value="1"/>
</dbReference>
<dbReference type="PROSITE" id="PS50005">
    <property type="entry name" value="TPR"/>
    <property type="match status" value="1"/>
</dbReference>
<gene>
    <name evidence="2" type="primary">ttc39c</name>
    <name evidence="2" type="ORF">GWK47_004104</name>
</gene>
<accession>A0A8J4YN49</accession>
<keyword evidence="1" id="KW-0802">TPR repeat</keyword>
<dbReference type="Pfam" id="PF10300">
    <property type="entry name" value="Iml2-TPR_39"/>
    <property type="match status" value="1"/>
</dbReference>
<sequence>MVARLMASVSFGYGLFQLCTSLLPPSLLRLVNVLGMQGDRLAGLSALMFTRKSHDMRAPLATLTLLWYHTIVRPFFALDGGKVRAGVEAAHLLLQEAQHSYSQAALFLFFRGRVHRLQGDISTALVAYRGALQVTPQRELQLLALHEVAWCHLLQLNWLPAQGAFTNLKRESRWSKSFYAYISAVCLGACGREEDCLAGLQEVPSLVRRPNHALEAFLLRRALKSQSGAVPREYCLLRAYELLYLWNALSSCSTQHRLQMVEELRGMAPCGEAEGLRHLLLAALLDTLAGPTPDTEHHLRLSVQHGQANTQELCVPAFALYELGLLLAASDQTLEEGRKCLEDVRDNYQGYDFENRLTVRVHSALKSLP</sequence>
<evidence type="ECO:0000313" key="3">
    <source>
        <dbReference type="Proteomes" id="UP000770661"/>
    </source>
</evidence>
<proteinExistence type="predicted"/>
<dbReference type="InterPro" id="IPR019412">
    <property type="entry name" value="IML2/TPR_39"/>
</dbReference>
<dbReference type="AlphaFoldDB" id="A0A8J4YN49"/>
<dbReference type="GO" id="GO:0060271">
    <property type="term" value="P:cilium assembly"/>
    <property type="evidence" value="ECO:0007669"/>
    <property type="project" value="TreeGrafter"/>
</dbReference>
<organism evidence="2 3">
    <name type="scientific">Chionoecetes opilio</name>
    <name type="common">Atlantic snow crab</name>
    <name type="synonym">Cancer opilio</name>
    <dbReference type="NCBI Taxonomy" id="41210"/>
    <lineage>
        <taxon>Eukaryota</taxon>
        <taxon>Metazoa</taxon>
        <taxon>Ecdysozoa</taxon>
        <taxon>Arthropoda</taxon>
        <taxon>Crustacea</taxon>
        <taxon>Multicrustacea</taxon>
        <taxon>Malacostraca</taxon>
        <taxon>Eumalacostraca</taxon>
        <taxon>Eucarida</taxon>
        <taxon>Decapoda</taxon>
        <taxon>Pleocyemata</taxon>
        <taxon>Brachyura</taxon>
        <taxon>Eubrachyura</taxon>
        <taxon>Majoidea</taxon>
        <taxon>Majidae</taxon>
        <taxon>Chionoecetes</taxon>
    </lineage>
</organism>
<feature type="repeat" description="TPR" evidence="1">
    <location>
        <begin position="105"/>
        <end position="138"/>
    </location>
</feature>
<dbReference type="OrthoDB" id="2154985at2759"/>
<dbReference type="InterPro" id="IPR019734">
    <property type="entry name" value="TPR_rpt"/>
</dbReference>
<reference evidence="2" key="1">
    <citation type="submission" date="2020-07" db="EMBL/GenBank/DDBJ databases">
        <title>The High-quality genome of the commercially important snow crab, Chionoecetes opilio.</title>
        <authorList>
            <person name="Jeong J.-H."/>
            <person name="Ryu S."/>
        </authorList>
    </citation>
    <scope>NUCLEOTIDE SEQUENCE</scope>
    <source>
        <strain evidence="2">MADBK_172401_WGS</strain>
        <tissue evidence="2">Digestive gland</tissue>
    </source>
</reference>
<dbReference type="Proteomes" id="UP000770661">
    <property type="component" value="Unassembled WGS sequence"/>
</dbReference>
<keyword evidence="3" id="KW-1185">Reference proteome</keyword>
<comment type="caution">
    <text evidence="2">The sequence shown here is derived from an EMBL/GenBank/DDBJ whole genome shotgun (WGS) entry which is preliminary data.</text>
</comment>
<dbReference type="InterPro" id="IPR011990">
    <property type="entry name" value="TPR-like_helical_dom_sf"/>
</dbReference>
<dbReference type="PANTHER" id="PTHR31859">
    <property type="entry name" value="TETRATRICOPEPTIDE REPEAT PROTEIN 39 FAMILY MEMBER"/>
    <property type="match status" value="1"/>
</dbReference>
<name>A0A8J4YN49_CHIOP</name>
<dbReference type="EMBL" id="JACEEZ010003837">
    <property type="protein sequence ID" value="KAG0726969.1"/>
    <property type="molecule type" value="Genomic_DNA"/>
</dbReference>
<protein>
    <submittedName>
        <fullName evidence="2">Tetratricopeptide repeat protein 39C</fullName>
    </submittedName>
</protein>
<evidence type="ECO:0000313" key="2">
    <source>
        <dbReference type="EMBL" id="KAG0726969.1"/>
    </source>
</evidence>